<dbReference type="PRINTS" id="PR00723">
    <property type="entry name" value="SUBTILISIN"/>
</dbReference>
<evidence type="ECO:0000256" key="8">
    <source>
        <dbReference type="PROSITE-ProRule" id="PRU01240"/>
    </source>
</evidence>
<dbReference type="KEGG" id="schv:BRCON_2133"/>
<feature type="region of interest" description="Disordered" evidence="9">
    <location>
        <begin position="578"/>
        <end position="598"/>
    </location>
</feature>
<dbReference type="Proteomes" id="UP000262583">
    <property type="component" value="Chromosome"/>
</dbReference>
<dbReference type="PROSITE" id="PS51829">
    <property type="entry name" value="P_HOMO_B"/>
    <property type="match status" value="1"/>
</dbReference>
<evidence type="ECO:0000256" key="1">
    <source>
        <dbReference type="ARBA" id="ARBA00005325"/>
    </source>
</evidence>
<feature type="active site" description="Charge relay system" evidence="7 8">
    <location>
        <position position="496"/>
    </location>
</feature>
<dbReference type="InterPro" id="IPR022398">
    <property type="entry name" value="Peptidase_S8_His-AS"/>
</dbReference>
<dbReference type="CDD" id="cd04059">
    <property type="entry name" value="Peptidases_S8_Protein_convertases_Kexins_Furin-like"/>
    <property type="match status" value="1"/>
</dbReference>
<keyword evidence="2 8" id="KW-0645">Protease</keyword>
<dbReference type="PROSITE" id="PS00138">
    <property type="entry name" value="SUBTILASE_SER"/>
    <property type="match status" value="1"/>
</dbReference>
<name>A0A2Z4Y6S5_SUMC1</name>
<gene>
    <name evidence="11" type="ORF">BRCON_2133</name>
</gene>
<feature type="active site" description="Charge relay system" evidence="7 8">
    <location>
        <position position="272"/>
    </location>
</feature>
<dbReference type="GO" id="GO:0012505">
    <property type="term" value="C:endomembrane system"/>
    <property type="evidence" value="ECO:0007669"/>
    <property type="project" value="UniProtKB-ARBA"/>
</dbReference>
<keyword evidence="5 8" id="KW-0720">Serine protease</keyword>
<dbReference type="GO" id="GO:0005737">
    <property type="term" value="C:cytoplasm"/>
    <property type="evidence" value="ECO:0007669"/>
    <property type="project" value="UniProtKB-ARBA"/>
</dbReference>
<dbReference type="Pfam" id="PF00082">
    <property type="entry name" value="Peptidase_S8"/>
    <property type="match status" value="1"/>
</dbReference>
<dbReference type="InterPro" id="IPR023828">
    <property type="entry name" value="Peptidase_S8_Ser-AS"/>
</dbReference>
<evidence type="ECO:0000256" key="6">
    <source>
        <dbReference type="ARBA" id="ARBA00022837"/>
    </source>
</evidence>
<dbReference type="InterPro" id="IPR008979">
    <property type="entry name" value="Galactose-bd-like_sf"/>
</dbReference>
<dbReference type="Pfam" id="PF01483">
    <property type="entry name" value="P_proprotein"/>
    <property type="match status" value="1"/>
</dbReference>
<feature type="active site" description="Charge relay system" evidence="7 8">
    <location>
        <position position="310"/>
    </location>
</feature>
<dbReference type="InterPro" id="IPR036852">
    <property type="entry name" value="Peptidase_S8/S53_dom_sf"/>
</dbReference>
<dbReference type="SUPFAM" id="SSF52743">
    <property type="entry name" value="Subtilisin-like"/>
    <property type="match status" value="1"/>
</dbReference>
<protein>
    <submittedName>
        <fullName evidence="11">Subtilisin-like serine protease</fullName>
    </submittedName>
</protein>
<evidence type="ECO:0000256" key="4">
    <source>
        <dbReference type="ARBA" id="ARBA00022801"/>
    </source>
</evidence>
<accession>A0A2Z4Y6S5</accession>
<evidence type="ECO:0000256" key="9">
    <source>
        <dbReference type="SAM" id="MobiDB-lite"/>
    </source>
</evidence>
<dbReference type="AlphaFoldDB" id="A0A2Z4Y6S5"/>
<evidence type="ECO:0000256" key="7">
    <source>
        <dbReference type="PIRSR" id="PIRSR615500-1"/>
    </source>
</evidence>
<evidence type="ECO:0000259" key="10">
    <source>
        <dbReference type="PROSITE" id="PS51829"/>
    </source>
</evidence>
<evidence type="ECO:0000313" key="11">
    <source>
        <dbReference type="EMBL" id="AXA36910.1"/>
    </source>
</evidence>
<organism evidence="11 12">
    <name type="scientific">Sumerlaea chitinivorans</name>
    <dbReference type="NCBI Taxonomy" id="2250252"/>
    <lineage>
        <taxon>Bacteria</taxon>
        <taxon>Candidatus Sumerlaeota</taxon>
        <taxon>Candidatus Sumerlaeia</taxon>
        <taxon>Candidatus Sumerlaeales</taxon>
        <taxon>Candidatus Sumerlaeaceae</taxon>
        <taxon>Candidatus Sumerlaea</taxon>
    </lineage>
</organism>
<evidence type="ECO:0000256" key="2">
    <source>
        <dbReference type="ARBA" id="ARBA00022670"/>
    </source>
</evidence>
<keyword evidence="3" id="KW-0732">Signal</keyword>
<evidence type="ECO:0000256" key="3">
    <source>
        <dbReference type="ARBA" id="ARBA00022729"/>
    </source>
</evidence>
<evidence type="ECO:0000313" key="12">
    <source>
        <dbReference type="Proteomes" id="UP000262583"/>
    </source>
</evidence>
<comment type="similarity">
    <text evidence="1">Belongs to the peptidase S8 family. Furin subfamily.</text>
</comment>
<dbReference type="GO" id="GO:0016485">
    <property type="term" value="P:protein processing"/>
    <property type="evidence" value="ECO:0007669"/>
    <property type="project" value="TreeGrafter"/>
</dbReference>
<dbReference type="EMBL" id="CP030759">
    <property type="protein sequence ID" value="AXA36910.1"/>
    <property type="molecule type" value="Genomic_DNA"/>
</dbReference>
<dbReference type="InterPro" id="IPR034182">
    <property type="entry name" value="Kexin/furin"/>
</dbReference>
<keyword evidence="6" id="KW-0106">Calcium</keyword>
<dbReference type="InterPro" id="IPR002884">
    <property type="entry name" value="P_dom"/>
</dbReference>
<dbReference type="InterPro" id="IPR015500">
    <property type="entry name" value="Peptidase_S8_subtilisin-rel"/>
</dbReference>
<feature type="domain" description="P/Homo B" evidence="10">
    <location>
        <begin position="573"/>
        <end position="703"/>
    </location>
</feature>
<feature type="compositionally biased region" description="Low complexity" evidence="9">
    <location>
        <begin position="578"/>
        <end position="591"/>
    </location>
</feature>
<dbReference type="GO" id="GO:0004252">
    <property type="term" value="F:serine-type endopeptidase activity"/>
    <property type="evidence" value="ECO:0007669"/>
    <property type="project" value="UniProtKB-UniRule"/>
</dbReference>
<proteinExistence type="inferred from homology"/>
<dbReference type="GO" id="GO:0016020">
    <property type="term" value="C:membrane"/>
    <property type="evidence" value="ECO:0007669"/>
    <property type="project" value="TreeGrafter"/>
</dbReference>
<sequence length="714" mass="74052">MSKALVRQALIPSIFAVGLGFGMVGGAAHAQAPAKGAKQVVVGAPVSYYDEDRRVDLVVALDELAVELPAGVAPSDLGKARGVRAVDSLGGPRSARVKLEAQQPDRAALEARARELRGAMAGAQVRAVLYPPTAVERKPEQAIQLTNRLAVRLREGGDIKQVAAALGLRAVEKVSYSPNTYILEAQGEGLFEALDAANTIHSWGIAEFATPLVLKKQTKKLIPNDPLFGRQWHLRNTGSNPGVTGLTAGNDVNVVGVWDTYQGSGINLAIVDDGLQVGHPDLSANARTDIDIDINYSDNDPSPDIAGDDHGTACAGVAGARGNNSVGVSGAAPQVGLVGVRLISAAATDAQEAQGLTHQLTASNPADRVSIYSNSWGPSDDGATLEGPGSLARAALQNGVTNGRGGKGALYTWAGGNGGSSDNANYDGYANSRYTIAVGASGGSGEQSSYSESGACLVVNAPSSYSGGGITTVDRSGSAGYEDPPGDYTYTFGGTSSATPLAAGCIALMLQANPNLGWRDVMDILIRTATKNQPSDSGWATNGAGLSFNHKFGFGRVDAGAAVTSALSRTTMFPAEATPLTGGETLTTPLTIPDNNATGITRTTTISGPANFKVESVELKVNITHTWRGDLEFFLTAPSGMVSQIARRSSDSGDNLSNWTFTSFAHWGENPNGTWSFKVADRASSDVGTLSSWTLTIYGHLEPAASVGDWMLFE</sequence>
<dbReference type="PROSITE" id="PS00137">
    <property type="entry name" value="SUBTILASE_HIS"/>
    <property type="match status" value="1"/>
</dbReference>
<dbReference type="InterPro" id="IPR000209">
    <property type="entry name" value="Peptidase_S8/S53_dom"/>
</dbReference>
<keyword evidence="4 8" id="KW-0378">Hydrolase</keyword>
<dbReference type="PANTHER" id="PTHR42884:SF14">
    <property type="entry name" value="NEUROENDOCRINE CONVERTASE 1"/>
    <property type="match status" value="1"/>
</dbReference>
<evidence type="ECO:0000256" key="5">
    <source>
        <dbReference type="ARBA" id="ARBA00022825"/>
    </source>
</evidence>
<dbReference type="SUPFAM" id="SSF49785">
    <property type="entry name" value="Galactose-binding domain-like"/>
    <property type="match status" value="1"/>
</dbReference>
<reference evidence="11 12" key="1">
    <citation type="submission" date="2018-05" db="EMBL/GenBank/DDBJ databases">
        <title>A metagenomic window into the 2 km-deep terrestrial subsurface aquifer revealed taxonomically and functionally diverse microbial community comprising novel uncultured bacterial lineages.</title>
        <authorList>
            <person name="Kadnikov V.V."/>
            <person name="Mardanov A.V."/>
            <person name="Beletsky A.V."/>
            <person name="Banks D."/>
            <person name="Pimenov N.V."/>
            <person name="Frank Y.A."/>
            <person name="Karnachuk O.V."/>
            <person name="Ravin N.V."/>
        </authorList>
    </citation>
    <scope>NUCLEOTIDE SEQUENCE [LARGE SCALE GENOMIC DNA]</scope>
    <source>
        <strain evidence="11">BY</strain>
    </source>
</reference>
<dbReference type="PROSITE" id="PS51892">
    <property type="entry name" value="SUBTILASE"/>
    <property type="match status" value="1"/>
</dbReference>
<dbReference type="PANTHER" id="PTHR42884">
    <property type="entry name" value="PROPROTEIN CONVERTASE SUBTILISIN/KEXIN-RELATED"/>
    <property type="match status" value="1"/>
</dbReference>
<dbReference type="Gene3D" id="3.40.50.200">
    <property type="entry name" value="Peptidase S8/S53 domain"/>
    <property type="match status" value="1"/>
</dbReference>
<dbReference type="Gene3D" id="2.60.120.260">
    <property type="entry name" value="Galactose-binding domain-like"/>
    <property type="match status" value="1"/>
</dbReference>